<proteinExistence type="predicted"/>
<accession>A0A9P6PK45</accession>
<keyword evidence="3" id="KW-1185">Reference proteome</keyword>
<comment type="caution">
    <text evidence="2">The sequence shown here is derived from an EMBL/GenBank/DDBJ whole genome shotgun (WGS) entry which is preliminary data.</text>
</comment>
<feature type="region of interest" description="Disordered" evidence="1">
    <location>
        <begin position="62"/>
        <end position="96"/>
    </location>
</feature>
<sequence>MGTSLVPGVLTHMFNYQGDSPFLISLINSANIVLDTGFALGAITSCVLNAILPSNPTVTATATTVDRHGSDSADKDIEEMQVESQSVHGSVRNDKN</sequence>
<dbReference type="OrthoDB" id="10399535at2759"/>
<evidence type="ECO:0000313" key="3">
    <source>
        <dbReference type="Proteomes" id="UP000726737"/>
    </source>
</evidence>
<gene>
    <name evidence="2" type="ORF">BG011_001565</name>
</gene>
<evidence type="ECO:0000313" key="2">
    <source>
        <dbReference type="EMBL" id="KAG0247403.1"/>
    </source>
</evidence>
<organism evidence="2 3">
    <name type="scientific">Mortierella polycephala</name>
    <dbReference type="NCBI Taxonomy" id="41804"/>
    <lineage>
        <taxon>Eukaryota</taxon>
        <taxon>Fungi</taxon>
        <taxon>Fungi incertae sedis</taxon>
        <taxon>Mucoromycota</taxon>
        <taxon>Mortierellomycotina</taxon>
        <taxon>Mortierellomycetes</taxon>
        <taxon>Mortierellales</taxon>
        <taxon>Mortierellaceae</taxon>
        <taxon>Mortierella</taxon>
    </lineage>
</organism>
<evidence type="ECO:0000256" key="1">
    <source>
        <dbReference type="SAM" id="MobiDB-lite"/>
    </source>
</evidence>
<feature type="compositionally biased region" description="Basic and acidic residues" evidence="1">
    <location>
        <begin position="65"/>
        <end position="75"/>
    </location>
</feature>
<dbReference type="Proteomes" id="UP000726737">
    <property type="component" value="Unassembled WGS sequence"/>
</dbReference>
<protein>
    <submittedName>
        <fullName evidence="2">Uncharacterized protein</fullName>
    </submittedName>
</protein>
<name>A0A9P6PK45_9FUNG</name>
<dbReference type="AlphaFoldDB" id="A0A9P6PK45"/>
<dbReference type="EMBL" id="JAAAJA010001419">
    <property type="protein sequence ID" value="KAG0247403.1"/>
    <property type="molecule type" value="Genomic_DNA"/>
</dbReference>
<reference evidence="2" key="1">
    <citation type="journal article" date="2020" name="Fungal Divers.">
        <title>Resolving the Mortierellaceae phylogeny through synthesis of multi-gene phylogenetics and phylogenomics.</title>
        <authorList>
            <person name="Vandepol N."/>
            <person name="Liber J."/>
            <person name="Desiro A."/>
            <person name="Na H."/>
            <person name="Kennedy M."/>
            <person name="Barry K."/>
            <person name="Grigoriev I.V."/>
            <person name="Miller A.N."/>
            <person name="O'Donnell K."/>
            <person name="Stajich J.E."/>
            <person name="Bonito G."/>
        </authorList>
    </citation>
    <scope>NUCLEOTIDE SEQUENCE</scope>
    <source>
        <strain evidence="2">KOD948</strain>
    </source>
</reference>